<evidence type="ECO:0008006" key="7">
    <source>
        <dbReference type="Google" id="ProtNLM"/>
    </source>
</evidence>
<organism evidence="5 6">
    <name type="scientific">Cajanus cajan</name>
    <name type="common">Pigeon pea</name>
    <name type="synonym">Cajanus indicus</name>
    <dbReference type="NCBI Taxonomy" id="3821"/>
    <lineage>
        <taxon>Eukaryota</taxon>
        <taxon>Viridiplantae</taxon>
        <taxon>Streptophyta</taxon>
        <taxon>Embryophyta</taxon>
        <taxon>Tracheophyta</taxon>
        <taxon>Spermatophyta</taxon>
        <taxon>Magnoliopsida</taxon>
        <taxon>eudicotyledons</taxon>
        <taxon>Gunneridae</taxon>
        <taxon>Pentapetalae</taxon>
        <taxon>rosids</taxon>
        <taxon>fabids</taxon>
        <taxon>Fabales</taxon>
        <taxon>Fabaceae</taxon>
        <taxon>Papilionoideae</taxon>
        <taxon>50 kb inversion clade</taxon>
        <taxon>NPAAA clade</taxon>
        <taxon>indigoferoid/millettioid clade</taxon>
        <taxon>Phaseoleae</taxon>
        <taxon>Cajanus</taxon>
    </lineage>
</organism>
<protein>
    <recommendedName>
        <fullName evidence="7">Transposase</fullName>
    </recommendedName>
</protein>
<evidence type="ECO:0000313" key="5">
    <source>
        <dbReference type="EMBL" id="KYP59155.1"/>
    </source>
</evidence>
<dbReference type="InterPro" id="IPR025452">
    <property type="entry name" value="DUF4218"/>
</dbReference>
<feature type="domain" description="DUF8039" evidence="4">
    <location>
        <begin position="1285"/>
        <end position="1363"/>
    </location>
</feature>
<evidence type="ECO:0000259" key="1">
    <source>
        <dbReference type="Pfam" id="PF13952"/>
    </source>
</evidence>
<dbReference type="Proteomes" id="UP000075243">
    <property type="component" value="Chromosome 10"/>
</dbReference>
<dbReference type="Pfam" id="PF03004">
    <property type="entry name" value="Transposase_24"/>
    <property type="match status" value="1"/>
</dbReference>
<dbReference type="InterPro" id="IPR004252">
    <property type="entry name" value="Probable_transposase_24"/>
</dbReference>
<dbReference type="InterPro" id="IPR004242">
    <property type="entry name" value="Transposase_21"/>
</dbReference>
<dbReference type="InterPro" id="IPR029480">
    <property type="entry name" value="Transpos_assoc"/>
</dbReference>
<dbReference type="PANTHER" id="PTHR10775">
    <property type="entry name" value="OS08G0208400 PROTEIN"/>
    <property type="match status" value="1"/>
</dbReference>
<dbReference type="Pfam" id="PF13960">
    <property type="entry name" value="DUF4218"/>
    <property type="match status" value="1"/>
</dbReference>
<sequence>MNASRISQEYRNGVEEFLEFARENGKPIKGAYYCPCVRCLNQIRQEVGEIRDHLFIYGIVKSYTVWTWHGEILDIPTVSTTENFEGMDDNLEEMIRDVGEENFERAHVYDTLKSDFEQPLYPGCSMFTRLSATLKLFSLKARNGWTDKSFTELLELLKEMLPEDNTLPNRNYEAKKILCPMGLEYKKIHACPNDCILYTNDFATLKVCPTCGLSRFKKKTDGSNADSPQWKRIDETFPEFGAESRNLRIGLATDGMNPYGNLSSKHSSWPVLLVIYNLPPWLCMKRKYIMLSMMISGPRQPGNDIDVYLSPLIDDLKMLWDTGVEVFDAYREEKFTMRAMLFCTINDFPAYGNLSGYSVKGHYACPICEENTSYTQLKHGQKTAYTRHRKFLVRSHPYRRLKKAFNGSQEDEIASTPRNGEEVYQRVKNINIVFGKTQKKSTERNIWKKRSIFFNLPYWCKLDVRHCIDVMHVEKNVCDSVIGTLLNIKGKTKDGVKARQDLVDMGIRSELHPQSIGRRTYLPPACHTLSKKEKKSFCECLSSVKVPQGYSSNVKSLVSMQDLKLIGLKSHDCHVLMQQLLPVAIRNILPSSVRVAITRLCLFFNAICNKVIDPVKLDELENEAITILCQLEMYFPPSFFDIMVHLIVHLVREIRLCGPVYLRWMYPVERYMKILKGYVKNQYRPEASIVERYIAEEAIEFCSGYMSKSEPIGIPKTRHDGKQFGKGTRSLKIRTVSRTEVDQAHLYCFYTKTEDDKSRVQNSGVTIQAEAVHFASSKDKNPITASMSYFGVIEDIWEIDYVTFRVPVFKCKWVDGNTGVRTDDLGFTLVDLNKVGYKDEPFIMAYQARQIFYVKDPCNEKWSVVLEGRTMHGTHEDESLDMHETPSFSSRSFGPIADNEVDEIHAIRSDHDEGIWENINFFRIMEDSGSGSGRREGRSVTRLSGLTAGRIAKERTSVEVDPRSGKASGPNAAKFKSYLGVLARRHVSIIIPSWDDVQEVDKNLMWQDIQQNFDIPNTEGMRRKMLSALASRWRDFKTFLTREYVFGERQNETPCLKYQITDEEWMQFCATRLDPSWQAKRIAAQERQAKNDAPHLLSRGGYERKKKQMKKARAQAAGVEDADRVESPPRHEMWIAARTKPDGQMTSESARVVASKIEGLVEQSTQGSFVSDGRNDILTTAIGKPEHGGRVRGVGGSWSHRDFFGGRSSRSTVDSCSQEVIQKLEQRLEMQFEEKLKNIEKQFEEKFELLARSQQQTAVAHDGVRVSTKGSCAAPNPSGEHAHTDVPNQCELYVEDDPPRLVAIGRVFEGGSTIHGVPLQPDWTRVVVDQVQDAAAPVPLPNTEVQLVGQATGTFLAWPKCLVMPLSARAKVMREPHVHDANIAEAEDDPISKLLIKLPRLKKQPIQLQWDIRVFGVDSSDVPLYISLPDALEIVGGNSMLNISVIQLWAMYMDKLSVEQAQAEVYGFIEPQSIQKSGNTQVQIQQYMQTWMSDSRRHIYMAPYIDGSHWQLMVIIPKEYTVVWFCSLHRKPSQEIKSQLHG</sequence>
<dbReference type="Pfam" id="PF02992">
    <property type="entry name" value="Transposase_21"/>
    <property type="match status" value="1"/>
</dbReference>
<dbReference type="Pfam" id="PF13963">
    <property type="entry name" value="Transpos_assoc"/>
    <property type="match status" value="1"/>
</dbReference>
<evidence type="ECO:0000259" key="3">
    <source>
        <dbReference type="Pfam" id="PF13963"/>
    </source>
</evidence>
<proteinExistence type="predicted"/>
<reference evidence="5 6" key="1">
    <citation type="journal article" date="2012" name="Nat. Biotechnol.">
        <title>Draft genome sequence of pigeonpea (Cajanus cajan), an orphan legume crop of resource-poor farmers.</title>
        <authorList>
            <person name="Varshney R.K."/>
            <person name="Chen W."/>
            <person name="Li Y."/>
            <person name="Bharti A.K."/>
            <person name="Saxena R.K."/>
            <person name="Schlueter J.A."/>
            <person name="Donoghue M.T."/>
            <person name="Azam S."/>
            <person name="Fan G."/>
            <person name="Whaley A.M."/>
            <person name="Farmer A.D."/>
            <person name="Sheridan J."/>
            <person name="Iwata A."/>
            <person name="Tuteja R."/>
            <person name="Penmetsa R.V."/>
            <person name="Wu W."/>
            <person name="Upadhyaya H.D."/>
            <person name="Yang S.P."/>
            <person name="Shah T."/>
            <person name="Saxena K.B."/>
            <person name="Michael T."/>
            <person name="McCombie W.R."/>
            <person name="Yang B."/>
            <person name="Zhang G."/>
            <person name="Yang H."/>
            <person name="Wang J."/>
            <person name="Spillane C."/>
            <person name="Cook D.R."/>
            <person name="May G.D."/>
            <person name="Xu X."/>
            <person name="Jackson S.A."/>
        </authorList>
    </citation>
    <scope>NUCLEOTIDE SEQUENCE [LARGE SCALE GENOMIC DNA]</scope>
    <source>
        <strain evidence="6">cv. Asha</strain>
    </source>
</reference>
<dbReference type="InterPro" id="IPR038765">
    <property type="entry name" value="Papain-like_cys_pep_sf"/>
</dbReference>
<dbReference type="PANTHER" id="PTHR10775:SF180">
    <property type="entry name" value="TRANSPOSON, EN_SPM-LIKE, TRANSPOSASE-ASSOCIATED DOMAIN PROTEIN-RELATED"/>
    <property type="match status" value="1"/>
</dbReference>
<dbReference type="SUPFAM" id="SSF54001">
    <property type="entry name" value="Cysteine proteinases"/>
    <property type="match status" value="1"/>
</dbReference>
<dbReference type="InterPro" id="IPR025312">
    <property type="entry name" value="DUF4216"/>
</dbReference>
<gene>
    <name evidence="5" type="ORF">KK1_014586</name>
</gene>
<feature type="domain" description="DUF4216" evidence="1">
    <location>
        <begin position="797"/>
        <end position="865"/>
    </location>
</feature>
<feature type="domain" description="DUF4218" evidence="2">
    <location>
        <begin position="607"/>
        <end position="709"/>
    </location>
</feature>
<evidence type="ECO:0000259" key="2">
    <source>
        <dbReference type="Pfam" id="PF13960"/>
    </source>
</evidence>
<name>A0A151SWI3_CAJCA</name>
<feature type="domain" description="Transposase-associated" evidence="3">
    <location>
        <begin position="2"/>
        <end position="71"/>
    </location>
</feature>
<accession>A0A151SWI3</accession>
<keyword evidence="6" id="KW-1185">Reference proteome</keyword>
<dbReference type="Pfam" id="PF26133">
    <property type="entry name" value="DUF8039"/>
    <property type="match status" value="1"/>
</dbReference>
<dbReference type="Pfam" id="PF13952">
    <property type="entry name" value="DUF4216"/>
    <property type="match status" value="1"/>
</dbReference>
<evidence type="ECO:0000313" key="6">
    <source>
        <dbReference type="Proteomes" id="UP000075243"/>
    </source>
</evidence>
<dbReference type="InterPro" id="IPR058352">
    <property type="entry name" value="DUF8039"/>
</dbReference>
<dbReference type="EMBL" id="CM003612">
    <property type="protein sequence ID" value="KYP59155.1"/>
    <property type="molecule type" value="Genomic_DNA"/>
</dbReference>
<dbReference type="Gramene" id="C.cajan_14159.t">
    <property type="protein sequence ID" value="C.cajan_14159.t"/>
    <property type="gene ID" value="C.cajan_14159"/>
</dbReference>
<evidence type="ECO:0000259" key="4">
    <source>
        <dbReference type="Pfam" id="PF26133"/>
    </source>
</evidence>